<name>A0A9X2DT01_9BACI</name>
<dbReference type="Proteomes" id="UP001139179">
    <property type="component" value="Unassembled WGS sequence"/>
</dbReference>
<dbReference type="Pfam" id="PF01614">
    <property type="entry name" value="IclR_C"/>
    <property type="match status" value="1"/>
</dbReference>
<reference evidence="6" key="1">
    <citation type="submission" date="2022-05" db="EMBL/GenBank/DDBJ databases">
        <title>Comparative Genomics of Spacecraft Associated Microbes.</title>
        <authorList>
            <person name="Tran M.T."/>
            <person name="Wright A."/>
            <person name="Seuylemezian A."/>
            <person name="Eisen J."/>
            <person name="Coil D."/>
        </authorList>
    </citation>
    <scope>NUCLEOTIDE SEQUENCE</scope>
    <source>
        <strain evidence="6">214.1.1</strain>
    </source>
</reference>
<dbReference type="InterPro" id="IPR029016">
    <property type="entry name" value="GAF-like_dom_sf"/>
</dbReference>
<keyword evidence="3" id="KW-0804">Transcription</keyword>
<dbReference type="Gene3D" id="1.10.10.10">
    <property type="entry name" value="Winged helix-like DNA-binding domain superfamily/Winged helix DNA-binding domain"/>
    <property type="match status" value="1"/>
</dbReference>
<evidence type="ECO:0000313" key="7">
    <source>
        <dbReference type="Proteomes" id="UP001139179"/>
    </source>
</evidence>
<dbReference type="GO" id="GO:0045892">
    <property type="term" value="P:negative regulation of DNA-templated transcription"/>
    <property type="evidence" value="ECO:0007669"/>
    <property type="project" value="TreeGrafter"/>
</dbReference>
<dbReference type="Gene3D" id="3.30.450.40">
    <property type="match status" value="1"/>
</dbReference>
<dbReference type="Pfam" id="PF09339">
    <property type="entry name" value="HTH_IclR"/>
    <property type="match status" value="1"/>
</dbReference>
<dbReference type="EMBL" id="JAMBOL010000037">
    <property type="protein sequence ID" value="MCM3716399.1"/>
    <property type="molecule type" value="Genomic_DNA"/>
</dbReference>
<dbReference type="PROSITE" id="PS51078">
    <property type="entry name" value="ICLR_ED"/>
    <property type="match status" value="1"/>
</dbReference>
<keyword evidence="7" id="KW-1185">Reference proteome</keyword>
<evidence type="ECO:0000256" key="3">
    <source>
        <dbReference type="ARBA" id="ARBA00023163"/>
    </source>
</evidence>
<feature type="domain" description="HTH iclR-type" evidence="4">
    <location>
        <begin position="7"/>
        <end position="68"/>
    </location>
</feature>
<dbReference type="InterPro" id="IPR036388">
    <property type="entry name" value="WH-like_DNA-bd_sf"/>
</dbReference>
<evidence type="ECO:0000256" key="2">
    <source>
        <dbReference type="ARBA" id="ARBA00023125"/>
    </source>
</evidence>
<dbReference type="InterPro" id="IPR036390">
    <property type="entry name" value="WH_DNA-bd_sf"/>
</dbReference>
<evidence type="ECO:0000313" key="6">
    <source>
        <dbReference type="EMBL" id="MCM3716399.1"/>
    </source>
</evidence>
<proteinExistence type="predicted"/>
<organism evidence="6 7">
    <name type="scientific">Halalkalibacter oceani</name>
    <dbReference type="NCBI Taxonomy" id="1653776"/>
    <lineage>
        <taxon>Bacteria</taxon>
        <taxon>Bacillati</taxon>
        <taxon>Bacillota</taxon>
        <taxon>Bacilli</taxon>
        <taxon>Bacillales</taxon>
        <taxon>Bacillaceae</taxon>
        <taxon>Halalkalibacter</taxon>
    </lineage>
</organism>
<feature type="domain" description="IclR-ED" evidence="5">
    <location>
        <begin position="69"/>
        <end position="251"/>
    </location>
</feature>
<dbReference type="PROSITE" id="PS51077">
    <property type="entry name" value="HTH_ICLR"/>
    <property type="match status" value="1"/>
</dbReference>
<dbReference type="InterPro" id="IPR050707">
    <property type="entry name" value="HTH_MetabolicPath_Reg"/>
</dbReference>
<dbReference type="GO" id="GO:0003677">
    <property type="term" value="F:DNA binding"/>
    <property type="evidence" value="ECO:0007669"/>
    <property type="project" value="UniProtKB-KW"/>
</dbReference>
<evidence type="ECO:0000259" key="5">
    <source>
        <dbReference type="PROSITE" id="PS51078"/>
    </source>
</evidence>
<dbReference type="GO" id="GO:0003700">
    <property type="term" value="F:DNA-binding transcription factor activity"/>
    <property type="evidence" value="ECO:0007669"/>
    <property type="project" value="TreeGrafter"/>
</dbReference>
<sequence length="257" mass="29283">MTRKYWVPAIERADKIIALLAQEPSSLRLMDLANRLDIHKSSMYSLLSTLESLGWVTKEKGDTYALGPTLGVISASYFRQFNLMQSFHQEARMTVRHVGEAVQLAMLDRRDVVYLAKEESALPMRLVSDPGMRFAAYATALGKIQLSHLPAEELDDLFPEEELEPKTKYTVATRTELYEQLERIRQQQIAVDRDEAVEGFCCVAAPIYNHTNKMIAAVSISMSSTVWKEKEELAREEIIRLGQRISQHAGYQKEERG</sequence>
<dbReference type="AlphaFoldDB" id="A0A9X2DT01"/>
<protein>
    <submittedName>
        <fullName evidence="6">IclR family transcriptional regulator</fullName>
    </submittedName>
</protein>
<dbReference type="InterPro" id="IPR014757">
    <property type="entry name" value="Tscrpt_reg_IclR_C"/>
</dbReference>
<comment type="caution">
    <text evidence="6">The sequence shown here is derived from an EMBL/GenBank/DDBJ whole genome shotgun (WGS) entry which is preliminary data.</text>
</comment>
<dbReference type="SUPFAM" id="SSF46785">
    <property type="entry name" value="Winged helix' DNA-binding domain"/>
    <property type="match status" value="1"/>
</dbReference>
<dbReference type="PANTHER" id="PTHR30136:SF24">
    <property type="entry name" value="HTH-TYPE TRANSCRIPTIONAL REPRESSOR ALLR"/>
    <property type="match status" value="1"/>
</dbReference>
<dbReference type="SMART" id="SM00346">
    <property type="entry name" value="HTH_ICLR"/>
    <property type="match status" value="1"/>
</dbReference>
<evidence type="ECO:0000256" key="1">
    <source>
        <dbReference type="ARBA" id="ARBA00023015"/>
    </source>
</evidence>
<evidence type="ECO:0000259" key="4">
    <source>
        <dbReference type="PROSITE" id="PS51077"/>
    </source>
</evidence>
<keyword evidence="1" id="KW-0805">Transcription regulation</keyword>
<gene>
    <name evidence="6" type="ORF">M3202_20340</name>
</gene>
<dbReference type="RefSeq" id="WP_251225056.1">
    <property type="nucleotide sequence ID" value="NZ_JAMBOL010000037.1"/>
</dbReference>
<dbReference type="SUPFAM" id="SSF55781">
    <property type="entry name" value="GAF domain-like"/>
    <property type="match status" value="1"/>
</dbReference>
<dbReference type="PANTHER" id="PTHR30136">
    <property type="entry name" value="HELIX-TURN-HELIX TRANSCRIPTIONAL REGULATOR, ICLR FAMILY"/>
    <property type="match status" value="1"/>
</dbReference>
<accession>A0A9X2DT01</accession>
<keyword evidence="2" id="KW-0238">DNA-binding</keyword>
<dbReference type="InterPro" id="IPR005471">
    <property type="entry name" value="Tscrpt_reg_IclR_N"/>
</dbReference>